<dbReference type="Pfam" id="PF07395">
    <property type="entry name" value="Mig-14"/>
    <property type="match status" value="1"/>
</dbReference>
<evidence type="ECO:0000313" key="1">
    <source>
        <dbReference type="EMBL" id="NIF21685.1"/>
    </source>
</evidence>
<accession>A0ABX0REN4</accession>
<dbReference type="EMBL" id="VWXF01000002">
    <property type="protein sequence ID" value="NIF21685.1"/>
    <property type="molecule type" value="Genomic_DNA"/>
</dbReference>
<keyword evidence="2" id="KW-1185">Reference proteome</keyword>
<dbReference type="Proteomes" id="UP001515683">
    <property type="component" value="Unassembled WGS sequence"/>
</dbReference>
<comment type="caution">
    <text evidence="1">The sequence shown here is derived from an EMBL/GenBank/DDBJ whole genome shotgun (WGS) entry which is preliminary data.</text>
</comment>
<evidence type="ECO:0000313" key="2">
    <source>
        <dbReference type="Proteomes" id="UP001515683"/>
    </source>
</evidence>
<organism evidence="1 2">
    <name type="scientific">Candidatus Pantoea multigeneris</name>
    <dbReference type="NCBI Taxonomy" id="2608357"/>
    <lineage>
        <taxon>Bacteria</taxon>
        <taxon>Pseudomonadati</taxon>
        <taxon>Pseudomonadota</taxon>
        <taxon>Gammaproteobacteria</taxon>
        <taxon>Enterobacterales</taxon>
        <taxon>Erwiniaceae</taxon>
        <taxon>Pantoea</taxon>
    </lineage>
</organism>
<dbReference type="SUPFAM" id="SSF55729">
    <property type="entry name" value="Acyl-CoA N-acyltransferases (Nat)"/>
    <property type="match status" value="1"/>
</dbReference>
<reference evidence="1 2" key="1">
    <citation type="journal article" date="2019" name="bioRxiv">
        <title>Bacteria contribute to plant secondary compound degradation in a generalist herbivore system.</title>
        <authorList>
            <person name="Francoeur C.B."/>
            <person name="Khadempour L."/>
            <person name="Moreira-Soto R.D."/>
            <person name="Gotting K."/>
            <person name="Book A.J."/>
            <person name="Pinto-Tomas A.A."/>
            <person name="Keefover-Ring K."/>
            <person name="Currie C.R."/>
        </authorList>
    </citation>
    <scope>NUCLEOTIDE SEQUENCE [LARGE SCALE GENOMIC DNA]</scope>
    <source>
        <strain evidence="1">Acro-835</strain>
    </source>
</reference>
<proteinExistence type="predicted"/>
<protein>
    <submittedName>
        <fullName evidence="1">GNAT family N-acetyltransferase</fullName>
    </submittedName>
</protein>
<dbReference type="InterPro" id="IPR009977">
    <property type="entry name" value="Mig-14"/>
</dbReference>
<sequence>MLILFLTHLKLKQTGWEECGLAAYTQIYNTFGGSFCTHPRVLSYLSERESLSVQYYLKRSASGPVAAVFSINGSLEYKNPGIPFVFDDLILPVKPGVKVMLPFKTKRLSPYSQTSVRNSIRHNLFKKKIAHIKSDFSAKSVKKRNGEVRRFQQNGGVIEDVTAFSPDEISTIYHQLFNLRWQNTVKCINRDVLHETFTEFRDMIFGKILFVNDRPCAFDLNYKVECPSWYYFEDFNGGLDPQFKSLGIGSVLLWENIREAKALSASANKKCIFSLGAYNPAWQYKKQWCDIMPSGRTLF</sequence>
<name>A0ABX0REN4_9GAMM</name>
<dbReference type="InterPro" id="IPR016181">
    <property type="entry name" value="Acyl_CoA_acyltransferase"/>
</dbReference>
<gene>
    <name evidence="1" type="ORF">F3J40_08765</name>
</gene>